<dbReference type="GO" id="GO:0032259">
    <property type="term" value="P:methylation"/>
    <property type="evidence" value="ECO:0007669"/>
    <property type="project" value="UniProtKB-KW"/>
</dbReference>
<feature type="binding site" evidence="6 7">
    <location>
        <position position="181"/>
    </location>
    <ligand>
        <name>S-adenosyl-L-methionine</name>
        <dbReference type="ChEBI" id="CHEBI:59789"/>
    </ligand>
</feature>
<dbReference type="InterPro" id="IPR004551">
    <property type="entry name" value="Dphthn_synthase"/>
</dbReference>
<reference evidence="10 11" key="1">
    <citation type="journal article" date="2022" name="Microbiol. Resour. Announc.">
        <title>Complete Genome Sequence of the Hyperthermophilic and Acidophilic Archaeon Saccharolobus caldissimus Strain HS-3T.</title>
        <authorList>
            <person name="Sakai H.D."/>
            <person name="Kurosawa N."/>
        </authorList>
    </citation>
    <scope>NUCLEOTIDE SEQUENCE [LARGE SCALE GENOMIC DNA]</scope>
    <source>
        <strain evidence="10 11">JCM32116</strain>
    </source>
</reference>
<dbReference type="EMBL" id="AP025226">
    <property type="protein sequence ID" value="BDB97820.1"/>
    <property type="molecule type" value="Genomic_DNA"/>
</dbReference>
<keyword evidence="8" id="KW-1133">Transmembrane helix</keyword>
<protein>
    <recommendedName>
        <fullName evidence="6">Diphthine synthase</fullName>
        <ecNumber evidence="6">2.1.1.98</ecNumber>
    </recommendedName>
    <alternativeName>
        <fullName evidence="6">Diphthamide biosynthesis methyltransferase</fullName>
    </alternativeName>
</protein>
<dbReference type="NCBIfam" id="TIGR00522">
    <property type="entry name" value="dph5"/>
    <property type="match status" value="1"/>
</dbReference>
<comment type="function">
    <text evidence="6">S-adenosyl-L-methionine-dependent methyltransferase that catalyzes the trimethylation of the amino group of the modified target histidine residue in translation elongation factor 2 (EF-2), to form an intermediate called diphthine. The three successive methylation reactions represent the second step of diphthamide biosynthesis.</text>
</comment>
<feature type="binding site" evidence="6 7">
    <location>
        <position position="247"/>
    </location>
    <ligand>
        <name>S-adenosyl-L-methionine</name>
        <dbReference type="ChEBI" id="CHEBI:59789"/>
    </ligand>
</feature>
<evidence type="ECO:0000313" key="10">
    <source>
        <dbReference type="EMBL" id="BDB97820.1"/>
    </source>
</evidence>
<dbReference type="PANTHER" id="PTHR10882">
    <property type="entry name" value="DIPHTHINE SYNTHASE"/>
    <property type="match status" value="1"/>
</dbReference>
<feature type="binding site" evidence="6 7">
    <location>
        <position position="104"/>
    </location>
    <ligand>
        <name>S-adenosyl-L-methionine</name>
        <dbReference type="ChEBI" id="CHEBI:59789"/>
    </ligand>
</feature>
<sequence length="269" mass="30079">MILLSGILYYFLMGVLNLVGLGISKKFLTEVAIRTLKESDIIYFDNYTSKSCDINVNTLREIVGNKGNIIEADRTLLENNSRLIMEYLDKNYKVSIAVIGDALIATTHVSLVVEAKQRGHEVNIIPGISVHCYIISKSLLSSYKFGKSVTITFPYDDFIDPAIYNVISENKQLGLHTILYLDLKEGRAMTANEAIQILLKLEGKFKMNVISKSDIIIVGARLGCDDERIIATTIEEALKADFGSTPHIIILPGNLHYMEADAIKWMLMK</sequence>
<feature type="binding site" evidence="6 7">
    <location>
        <position position="23"/>
    </location>
    <ligand>
        <name>S-adenosyl-L-methionine</name>
        <dbReference type="ChEBI" id="CHEBI:59789"/>
    </ligand>
</feature>
<gene>
    <name evidence="6" type="primary">dphB</name>
    <name evidence="10" type="ORF">SACC_08370</name>
</gene>
<dbReference type="GO" id="GO:0004164">
    <property type="term" value="F:diphthine synthase activity"/>
    <property type="evidence" value="ECO:0007669"/>
    <property type="project" value="UniProtKB-UniRule"/>
</dbReference>
<dbReference type="EC" id="2.1.1.98" evidence="6"/>
<evidence type="ECO:0000259" key="9">
    <source>
        <dbReference type="Pfam" id="PF00590"/>
    </source>
</evidence>
<evidence type="ECO:0000256" key="1">
    <source>
        <dbReference type="ARBA" id="ARBA00005156"/>
    </source>
</evidence>
<dbReference type="InterPro" id="IPR000878">
    <property type="entry name" value="4pyrrol_Mease"/>
</dbReference>
<evidence type="ECO:0000313" key="11">
    <source>
        <dbReference type="Proteomes" id="UP001319921"/>
    </source>
</evidence>
<keyword evidence="8" id="KW-0472">Membrane</keyword>
<dbReference type="Pfam" id="PF00590">
    <property type="entry name" value="TP_methylase"/>
    <property type="match status" value="1"/>
</dbReference>
<evidence type="ECO:0000256" key="3">
    <source>
        <dbReference type="ARBA" id="ARBA00022603"/>
    </source>
</evidence>
<evidence type="ECO:0000256" key="7">
    <source>
        <dbReference type="PIRSR" id="PIRSR036432-1"/>
    </source>
</evidence>
<evidence type="ECO:0000256" key="2">
    <source>
        <dbReference type="ARBA" id="ARBA00006729"/>
    </source>
</evidence>
<dbReference type="SUPFAM" id="SSF53790">
    <property type="entry name" value="Tetrapyrrole methylase"/>
    <property type="match status" value="1"/>
</dbReference>
<feature type="binding site" evidence="6 7">
    <location>
        <position position="101"/>
    </location>
    <ligand>
        <name>S-adenosyl-L-methionine</name>
        <dbReference type="ChEBI" id="CHEBI:59789"/>
    </ligand>
</feature>
<keyword evidence="5 6" id="KW-0949">S-adenosyl-L-methionine</keyword>
<keyword evidence="3 6" id="KW-0489">Methyltransferase</keyword>
<dbReference type="AlphaFoldDB" id="A0AAQ4CPT9"/>
<dbReference type="Gene3D" id="3.30.950.10">
    <property type="entry name" value="Methyltransferase, Cobalt-precorrin-4 Transmethylase, Domain 2"/>
    <property type="match status" value="1"/>
</dbReference>
<accession>A0AAQ4CPT9</accession>
<feature type="transmembrane region" description="Helical" evidence="8">
    <location>
        <begin position="6"/>
        <end position="24"/>
    </location>
</feature>
<dbReference type="GO" id="GO:0017183">
    <property type="term" value="P:protein histidyl modification to diphthamide"/>
    <property type="evidence" value="ECO:0007669"/>
    <property type="project" value="UniProtKB-UniRule"/>
</dbReference>
<organism evidence="10 11">
    <name type="scientific">Saccharolobus caldissimus</name>
    <dbReference type="NCBI Taxonomy" id="1702097"/>
    <lineage>
        <taxon>Archaea</taxon>
        <taxon>Thermoproteota</taxon>
        <taxon>Thermoprotei</taxon>
        <taxon>Sulfolobales</taxon>
        <taxon>Sulfolobaceae</taxon>
        <taxon>Saccharolobus</taxon>
    </lineage>
</organism>
<comment type="subunit">
    <text evidence="6">Homodimer.</text>
</comment>
<dbReference type="PIRSF" id="PIRSF036432">
    <property type="entry name" value="Diphthine_synth"/>
    <property type="match status" value="1"/>
</dbReference>
<dbReference type="Proteomes" id="UP001319921">
    <property type="component" value="Chromosome"/>
</dbReference>
<keyword evidence="11" id="KW-1185">Reference proteome</keyword>
<comment type="catalytic activity">
    <reaction evidence="6">
        <text>2-[(3S)-amino-3-carboxypropyl]-L-histidyl-[translation elongation factor 2] + 3 S-adenosyl-L-methionine = diphthine-[translation elongation factor 2] + 3 S-adenosyl-L-homocysteine + 3 H(+)</text>
        <dbReference type="Rhea" id="RHEA:36415"/>
        <dbReference type="Rhea" id="RHEA-COMP:9749"/>
        <dbReference type="Rhea" id="RHEA-COMP:10172"/>
        <dbReference type="ChEBI" id="CHEBI:15378"/>
        <dbReference type="ChEBI" id="CHEBI:57856"/>
        <dbReference type="ChEBI" id="CHEBI:59789"/>
        <dbReference type="ChEBI" id="CHEBI:73995"/>
        <dbReference type="ChEBI" id="CHEBI:82696"/>
        <dbReference type="EC" id="2.1.1.98"/>
    </reaction>
</comment>
<evidence type="ECO:0000256" key="5">
    <source>
        <dbReference type="ARBA" id="ARBA00022691"/>
    </source>
</evidence>
<feature type="domain" description="Tetrapyrrole methylase" evidence="9">
    <location>
        <begin position="16"/>
        <end position="237"/>
    </location>
</feature>
<dbReference type="InterPro" id="IPR035996">
    <property type="entry name" value="4pyrrol_Methylase_sf"/>
</dbReference>
<comment type="pathway">
    <text evidence="1 6">Protein modification; peptidyl-diphthamide biosynthesis.</text>
</comment>
<name>A0AAQ4CPT9_9CREN</name>
<dbReference type="Gene3D" id="3.40.1010.10">
    <property type="entry name" value="Cobalt-precorrin-4 Transmethylase, Domain 1"/>
    <property type="match status" value="1"/>
</dbReference>
<dbReference type="InterPro" id="IPR014776">
    <property type="entry name" value="4pyrrole_Mease_sub2"/>
</dbReference>
<feature type="binding site" evidence="6 7">
    <location>
        <begin position="129"/>
        <end position="130"/>
    </location>
    <ligand>
        <name>S-adenosyl-L-methionine</name>
        <dbReference type="ChEBI" id="CHEBI:59789"/>
    </ligand>
</feature>
<dbReference type="PANTHER" id="PTHR10882:SF0">
    <property type="entry name" value="DIPHTHINE METHYL ESTER SYNTHASE"/>
    <property type="match status" value="1"/>
</dbReference>
<evidence type="ECO:0000256" key="6">
    <source>
        <dbReference type="HAMAP-Rule" id="MF_01084"/>
    </source>
</evidence>
<dbReference type="InterPro" id="IPR014777">
    <property type="entry name" value="4pyrrole_Mease_sub1"/>
</dbReference>
<keyword evidence="4 6" id="KW-0808">Transferase</keyword>
<comment type="similarity">
    <text evidence="2 6">Belongs to the diphthine synthase family.</text>
</comment>
<evidence type="ECO:0000256" key="4">
    <source>
        <dbReference type="ARBA" id="ARBA00022679"/>
    </source>
</evidence>
<dbReference type="CDD" id="cd11647">
    <property type="entry name" value="DHP5_DphB"/>
    <property type="match status" value="1"/>
</dbReference>
<dbReference type="HAMAP" id="MF_01084">
    <property type="entry name" value="Diphthine_synth"/>
    <property type="match status" value="1"/>
</dbReference>
<feature type="binding site" evidence="6 7">
    <location>
        <position position="222"/>
    </location>
    <ligand>
        <name>S-adenosyl-L-methionine</name>
        <dbReference type="ChEBI" id="CHEBI:59789"/>
    </ligand>
</feature>
<dbReference type="KEGG" id="scas:SACC_08370"/>
<proteinExistence type="inferred from homology"/>
<evidence type="ECO:0000256" key="8">
    <source>
        <dbReference type="SAM" id="Phobius"/>
    </source>
</evidence>
<keyword evidence="8" id="KW-0812">Transmembrane</keyword>